<dbReference type="Gene3D" id="1.10.510.10">
    <property type="entry name" value="Transferase(Phosphotransferase) domain 1"/>
    <property type="match status" value="1"/>
</dbReference>
<dbReference type="WBParaSite" id="HCON_00141200-00001">
    <property type="protein sequence ID" value="HCON_00141200-00001"/>
    <property type="gene ID" value="HCON_00141200"/>
</dbReference>
<dbReference type="OrthoDB" id="5979581at2759"/>
<feature type="domain" description="Protein kinase" evidence="1">
    <location>
        <begin position="23"/>
        <end position="291"/>
    </location>
</feature>
<dbReference type="OMA" id="CDQSPID"/>
<evidence type="ECO:0000259" key="1">
    <source>
        <dbReference type="PROSITE" id="PS50011"/>
    </source>
</evidence>
<dbReference type="InterPro" id="IPR011009">
    <property type="entry name" value="Kinase-like_dom_sf"/>
</dbReference>
<dbReference type="GO" id="GO:0005524">
    <property type="term" value="F:ATP binding"/>
    <property type="evidence" value="ECO:0007669"/>
    <property type="project" value="InterPro"/>
</dbReference>
<keyword evidence="2" id="KW-1185">Reference proteome</keyword>
<dbReference type="InterPro" id="IPR050235">
    <property type="entry name" value="CK1_Ser-Thr_kinase"/>
</dbReference>
<dbReference type="InterPro" id="IPR000719">
    <property type="entry name" value="Prot_kinase_dom"/>
</dbReference>
<evidence type="ECO:0000313" key="3">
    <source>
        <dbReference type="WBParaSite" id="HCON_00141200-00001"/>
    </source>
</evidence>
<dbReference type="SUPFAM" id="SSF56112">
    <property type="entry name" value="Protein kinase-like (PK-like)"/>
    <property type="match status" value="1"/>
</dbReference>
<dbReference type="AlphaFoldDB" id="A0A7I4YT67"/>
<proteinExistence type="predicted"/>
<dbReference type="PANTHER" id="PTHR11909">
    <property type="entry name" value="CASEIN KINASE-RELATED"/>
    <property type="match status" value="1"/>
</dbReference>
<sequence length="359" mass="41313">MLYNEELELPKPGTTISFNGHTWNVLKTIHEGVFSHVYMLRDVNDKRKLYAMKVEKQNGCERPILKLDVAVLSQMRNAVGFPTLIVAGRTEMFKFCVMRLVGPDLRALMWAMPSKKFSDATAYRIAIQTLDRLENLHDAGYLNRDVKSTNFAVGLGHESSIIYMLDFGLTRRFRNVDGTLLKRRAWGPCVGTYPFSPLASSTMRDQAPKDDLEGWFYMIMEILIGCLPWYNSKNTPDHGLTREWKQYARGAFKREMLSTLPREFTPVFNKITTTRFEERPRYQFIRRMVYASVARQGINLKVPYDWQTEPSLLSLVNESCEHDLIQQSSPIAINNEEIAVEKPNVGKPFDANNIIAVRV</sequence>
<dbReference type="Pfam" id="PF00069">
    <property type="entry name" value="Pkinase"/>
    <property type="match status" value="1"/>
</dbReference>
<evidence type="ECO:0000313" key="2">
    <source>
        <dbReference type="Proteomes" id="UP000025227"/>
    </source>
</evidence>
<protein>
    <submittedName>
        <fullName evidence="3">Protein kinase domain-containing protein</fullName>
    </submittedName>
</protein>
<name>A0A7I4YT67_HAECO</name>
<dbReference type="GO" id="GO:0004672">
    <property type="term" value="F:protein kinase activity"/>
    <property type="evidence" value="ECO:0007669"/>
    <property type="project" value="InterPro"/>
</dbReference>
<dbReference type="SMART" id="SM00220">
    <property type="entry name" value="S_TKc"/>
    <property type="match status" value="1"/>
</dbReference>
<accession>A0A7I4YT67</accession>
<organism evidence="2 3">
    <name type="scientific">Haemonchus contortus</name>
    <name type="common">Barber pole worm</name>
    <dbReference type="NCBI Taxonomy" id="6289"/>
    <lineage>
        <taxon>Eukaryota</taxon>
        <taxon>Metazoa</taxon>
        <taxon>Ecdysozoa</taxon>
        <taxon>Nematoda</taxon>
        <taxon>Chromadorea</taxon>
        <taxon>Rhabditida</taxon>
        <taxon>Rhabditina</taxon>
        <taxon>Rhabditomorpha</taxon>
        <taxon>Strongyloidea</taxon>
        <taxon>Trichostrongylidae</taxon>
        <taxon>Haemonchus</taxon>
    </lineage>
</organism>
<reference evidence="3" key="1">
    <citation type="submission" date="2020-12" db="UniProtKB">
        <authorList>
            <consortium name="WormBaseParasite"/>
        </authorList>
    </citation>
    <scope>IDENTIFICATION</scope>
    <source>
        <strain evidence="3">MHco3</strain>
    </source>
</reference>
<dbReference type="PROSITE" id="PS50011">
    <property type="entry name" value="PROTEIN_KINASE_DOM"/>
    <property type="match status" value="1"/>
</dbReference>
<dbReference type="Proteomes" id="UP000025227">
    <property type="component" value="Unplaced"/>
</dbReference>